<accession>A0A975NNT1</accession>
<organism evidence="2 3">
    <name type="scientific">Bradyrhizobium sediminis</name>
    <dbReference type="NCBI Taxonomy" id="2840469"/>
    <lineage>
        <taxon>Bacteria</taxon>
        <taxon>Pseudomonadati</taxon>
        <taxon>Pseudomonadota</taxon>
        <taxon>Alphaproteobacteria</taxon>
        <taxon>Hyphomicrobiales</taxon>
        <taxon>Nitrobacteraceae</taxon>
        <taxon>Bradyrhizobium</taxon>
    </lineage>
</organism>
<name>A0A975NNT1_9BRAD</name>
<proteinExistence type="predicted"/>
<protein>
    <submittedName>
        <fullName evidence="2">CDP-archaeol synthase</fullName>
    </submittedName>
</protein>
<dbReference type="Proteomes" id="UP000680805">
    <property type="component" value="Chromosome"/>
</dbReference>
<keyword evidence="1" id="KW-0812">Transmembrane</keyword>
<evidence type="ECO:0000313" key="2">
    <source>
        <dbReference type="EMBL" id="QWG17374.1"/>
    </source>
</evidence>
<gene>
    <name evidence="2" type="ORF">KMZ68_20750</name>
</gene>
<dbReference type="PANTHER" id="PTHR39650:SF1">
    <property type="entry name" value="CDP-ARCHAEOL SYNTHASE"/>
    <property type="match status" value="1"/>
</dbReference>
<evidence type="ECO:0000256" key="1">
    <source>
        <dbReference type="SAM" id="Phobius"/>
    </source>
</evidence>
<dbReference type="KEGG" id="bsei:KMZ68_20750"/>
<dbReference type="InterPro" id="IPR032690">
    <property type="entry name" value="CarS"/>
</dbReference>
<feature type="transmembrane region" description="Helical" evidence="1">
    <location>
        <begin position="47"/>
        <end position="68"/>
    </location>
</feature>
<feature type="transmembrane region" description="Helical" evidence="1">
    <location>
        <begin position="125"/>
        <end position="153"/>
    </location>
</feature>
<evidence type="ECO:0000313" key="3">
    <source>
        <dbReference type="Proteomes" id="UP000680805"/>
    </source>
</evidence>
<dbReference type="AlphaFoldDB" id="A0A975NNT1"/>
<keyword evidence="1" id="KW-0472">Membrane</keyword>
<reference evidence="2" key="1">
    <citation type="submission" date="2021-06" db="EMBL/GenBank/DDBJ databases">
        <title>Bradyrhizobium sp. S2-11-2 Genome sequencing.</title>
        <authorList>
            <person name="Jin L."/>
        </authorList>
    </citation>
    <scope>NUCLEOTIDE SEQUENCE</scope>
    <source>
        <strain evidence="2">S2-11-2</strain>
    </source>
</reference>
<sequence length="162" mass="17036">MDISAILQAMILLTLANGTPVVAKRVFGPSFALPLDGGLTFFDGRPLFGPSKTIRGIVFSILVTALGAPLLGLDWSVGAIAAAAAMAGDLCSSFVKRRLNFPPSSQALGLDQLPESLLPLLACRAALALTAVDIALGVGLFFVGELILSWVLYRAHLRDEPY</sequence>
<keyword evidence="1" id="KW-1133">Transmembrane helix</keyword>
<dbReference type="Pfam" id="PF01864">
    <property type="entry name" value="CarS-like"/>
    <property type="match status" value="1"/>
</dbReference>
<dbReference type="PANTHER" id="PTHR39650">
    <property type="entry name" value="CDP-ARCHAEOL SYNTHASE"/>
    <property type="match status" value="1"/>
</dbReference>
<dbReference type="EMBL" id="CP076135">
    <property type="protein sequence ID" value="QWG17374.1"/>
    <property type="molecule type" value="Genomic_DNA"/>
</dbReference>